<feature type="region of interest" description="Disordered" evidence="1">
    <location>
        <begin position="1"/>
        <end position="180"/>
    </location>
</feature>
<evidence type="ECO:0000256" key="1">
    <source>
        <dbReference type="SAM" id="MobiDB-lite"/>
    </source>
</evidence>
<feature type="region of interest" description="Disordered" evidence="1">
    <location>
        <begin position="412"/>
        <end position="432"/>
    </location>
</feature>
<sequence length="548" mass="57821">MQPRAGGATPTQHATPFFTSSSTTGTTASAASSSTTSLFSSSRTRTNTNTTNDSSHSHQQQPSQTYHNYSRSLSRPATSSGDRPETRSTDNSQSQSGSPAPPTVSVFEQDPVKERPRVLTKERKPSFGRKSSFTSSSPSKSKQQPQQPQRRTNSISNSTSTAAGATTNGPAGHIITDSSAPPALPPDFTLSAVANIARVASRDSEAVVVQSPTGSGDSFSKMLSRTAPTPVNGYTAVAPSVIQASSSSMATENAVVYGHIQEMANKRISTLDYLRKAHEGRVHWFNTLLFTQSDLSRLPSYASARIARRATNYLLLGLSLPAVIDFNSNTPVEFLKSLNLLLNEFETFQSLHSDGSSSSSLTRNRIPQMFRRVPGGGKTRRTSGQASDIGLPMGASQVSLISTNADSGYGGSGGGSFSQGGGGGLGGGGSGVGGPAEGVMQFGAAESELLPGEEYTYLLTPSLPFEPDFFETFATLCDVLIDGYTKLMTLLPSPKECNQQVAELFAKADSKVRKIIVEGCVKEFQDHARSGARTEMAGVGKVVLGGLM</sequence>
<evidence type="ECO:0000313" key="2">
    <source>
        <dbReference type="EMBL" id="KAJ2897297.1"/>
    </source>
</evidence>
<dbReference type="Proteomes" id="UP001201980">
    <property type="component" value="Unassembled WGS sequence"/>
</dbReference>
<accession>A0AAD5RLY1</accession>
<feature type="compositionally biased region" description="Basic and acidic residues" evidence="1">
    <location>
        <begin position="110"/>
        <end position="125"/>
    </location>
</feature>
<keyword evidence="3" id="KW-1185">Reference proteome</keyword>
<name>A0AAD5RLY1_9PEZI</name>
<feature type="compositionally biased region" description="Polar residues" evidence="1">
    <location>
        <begin position="89"/>
        <end position="98"/>
    </location>
</feature>
<dbReference type="PANTHER" id="PTHR37332">
    <property type="entry name" value="EXPRESSED PROTEIN"/>
    <property type="match status" value="1"/>
</dbReference>
<comment type="caution">
    <text evidence="2">The sequence shown here is derived from an EMBL/GenBank/DDBJ whole genome shotgun (WGS) entry which is preliminary data.</text>
</comment>
<gene>
    <name evidence="2" type="ORF">MKZ38_004808</name>
</gene>
<dbReference type="PANTHER" id="PTHR37332:SF1">
    <property type="entry name" value="ELMO DOMAIN-CONTAINING PROTEIN"/>
    <property type="match status" value="1"/>
</dbReference>
<feature type="compositionally biased region" description="Low complexity" evidence="1">
    <location>
        <begin position="130"/>
        <end position="172"/>
    </location>
</feature>
<protein>
    <submittedName>
        <fullName evidence="2">Uncharacterized protein</fullName>
    </submittedName>
</protein>
<dbReference type="AlphaFoldDB" id="A0AAD5RLY1"/>
<feature type="compositionally biased region" description="Low complexity" evidence="1">
    <location>
        <begin position="15"/>
        <end position="64"/>
    </location>
</feature>
<reference evidence="2" key="1">
    <citation type="submission" date="2022-07" db="EMBL/GenBank/DDBJ databases">
        <title>Draft genome sequence of Zalerion maritima ATCC 34329, a (micro)plastics degrading marine fungus.</title>
        <authorList>
            <person name="Paco A."/>
            <person name="Goncalves M.F.M."/>
            <person name="Rocha-Santos T.A.P."/>
            <person name="Alves A."/>
        </authorList>
    </citation>
    <scope>NUCLEOTIDE SEQUENCE</scope>
    <source>
        <strain evidence="2">ATCC 34329</strain>
    </source>
</reference>
<proteinExistence type="predicted"/>
<organism evidence="2 3">
    <name type="scientific">Zalerion maritima</name>
    <dbReference type="NCBI Taxonomy" id="339359"/>
    <lineage>
        <taxon>Eukaryota</taxon>
        <taxon>Fungi</taxon>
        <taxon>Dikarya</taxon>
        <taxon>Ascomycota</taxon>
        <taxon>Pezizomycotina</taxon>
        <taxon>Sordariomycetes</taxon>
        <taxon>Lulworthiomycetidae</taxon>
        <taxon>Lulworthiales</taxon>
        <taxon>Lulworthiaceae</taxon>
        <taxon>Zalerion</taxon>
    </lineage>
</organism>
<evidence type="ECO:0000313" key="3">
    <source>
        <dbReference type="Proteomes" id="UP001201980"/>
    </source>
</evidence>
<feature type="compositionally biased region" description="Polar residues" evidence="1">
    <location>
        <begin position="65"/>
        <end position="81"/>
    </location>
</feature>
<dbReference type="EMBL" id="JAKWBI020000283">
    <property type="protein sequence ID" value="KAJ2897297.1"/>
    <property type="molecule type" value="Genomic_DNA"/>
</dbReference>